<keyword evidence="2 4" id="KW-0560">Oxidoreductase</keyword>
<dbReference type="EMBL" id="CAUM01000152">
    <property type="protein sequence ID" value="CCV09037.1"/>
    <property type="molecule type" value="Genomic_DNA"/>
</dbReference>
<dbReference type="PRINTS" id="PR00081">
    <property type="entry name" value="GDHRDH"/>
</dbReference>
<dbReference type="Proteomes" id="UP000012062">
    <property type="component" value="Unassembled WGS sequence"/>
</dbReference>
<dbReference type="EC" id="1.1.1.178" evidence="4"/>
<dbReference type="InterPro" id="IPR002347">
    <property type="entry name" value="SDR_fam"/>
</dbReference>
<dbReference type="PANTHER" id="PTHR43658">
    <property type="entry name" value="SHORT-CHAIN DEHYDROGENASE/REDUCTASE"/>
    <property type="match status" value="1"/>
</dbReference>
<keyword evidence="5" id="KW-1185">Reference proteome</keyword>
<evidence type="ECO:0000313" key="4">
    <source>
        <dbReference type="EMBL" id="CCV09037.1"/>
    </source>
</evidence>
<proteinExistence type="inferred from homology"/>
<dbReference type="PRINTS" id="PR00080">
    <property type="entry name" value="SDRFAMILY"/>
</dbReference>
<protein>
    <submittedName>
        <fullName evidence="4">3-hydroxyacyl-CoA dehydrogenase type-2</fullName>
        <ecNumber evidence="4">1.1.1.178</ecNumber>
        <ecNumber evidence="4">1.1.1.35</ecNumber>
    </submittedName>
</protein>
<dbReference type="STRING" id="1297569.MESS2_810011"/>
<organism evidence="4 5">
    <name type="scientific">Mesorhizobium metallidurans STM 2683</name>
    <dbReference type="NCBI Taxonomy" id="1297569"/>
    <lineage>
        <taxon>Bacteria</taxon>
        <taxon>Pseudomonadati</taxon>
        <taxon>Pseudomonadota</taxon>
        <taxon>Alphaproteobacteria</taxon>
        <taxon>Hyphomicrobiales</taxon>
        <taxon>Phyllobacteriaceae</taxon>
        <taxon>Mesorhizobium</taxon>
    </lineage>
</organism>
<dbReference type="EC" id="1.1.1.35" evidence="4"/>
<dbReference type="AlphaFoldDB" id="M5EXW0"/>
<dbReference type="InterPro" id="IPR020904">
    <property type="entry name" value="Sc_DH/Rdtase_CS"/>
</dbReference>
<evidence type="ECO:0000313" key="5">
    <source>
        <dbReference type="Proteomes" id="UP000012062"/>
    </source>
</evidence>
<dbReference type="OrthoDB" id="9795647at2"/>
<dbReference type="Pfam" id="PF00106">
    <property type="entry name" value="adh_short"/>
    <property type="match status" value="1"/>
</dbReference>
<dbReference type="RefSeq" id="WP_008877897.1">
    <property type="nucleotide sequence ID" value="NZ_CAUM01000152.1"/>
</dbReference>
<comment type="similarity">
    <text evidence="1 3">Belongs to the short-chain dehydrogenases/reductases (SDR) family.</text>
</comment>
<comment type="caution">
    <text evidence="4">The sequence shown here is derived from an EMBL/GenBank/DDBJ whole genome shotgun (WGS) entry which is preliminary data.</text>
</comment>
<sequence length="253" mass="25814">MNPNGQIAIVTGGGSGLGEATARALAAKGARVAILDLGIERAAKVAADIGGIAIQCDVSNAESGAASVAEVAEKLGGPRILVNCAGIAIGIKTIGKEGPHPLDQYRKVIDVNLIGTFNMIRLVADRTAKLEPLPGGERGVIVNTASVAAYDGQIGQAAYSASKGGVVGMTLPVARDLARSGIRVCTIAPGIFKTPMMAGMPQEVQDSLGAAVPFPSRLGEPSEYAALALHIVENQMLNGETIRLDGAIRMAPK</sequence>
<evidence type="ECO:0000256" key="3">
    <source>
        <dbReference type="RuleBase" id="RU000363"/>
    </source>
</evidence>
<dbReference type="GO" id="GO:0003857">
    <property type="term" value="F:(3S)-3-hydroxyacyl-CoA dehydrogenase (NAD+) activity"/>
    <property type="evidence" value="ECO:0007669"/>
    <property type="project" value="UniProtKB-EC"/>
</dbReference>
<dbReference type="Gene3D" id="3.40.50.720">
    <property type="entry name" value="NAD(P)-binding Rossmann-like Domain"/>
    <property type="match status" value="1"/>
</dbReference>
<reference evidence="4 5" key="1">
    <citation type="submission" date="2013-02" db="EMBL/GenBank/DDBJ databases">
        <authorList>
            <person name="Genoscope - CEA"/>
        </authorList>
    </citation>
    <scope>NUCLEOTIDE SEQUENCE [LARGE SCALE GENOMIC DNA]</scope>
    <source>
        <strain evidence="4 5">STM 2683</strain>
    </source>
</reference>
<dbReference type="FunFam" id="3.40.50.720:FF:000215">
    <property type="entry name" value="3-hydroxyacyl-CoA dehydrogenase type-2"/>
    <property type="match status" value="1"/>
</dbReference>
<name>M5EXW0_9HYPH</name>
<dbReference type="PROSITE" id="PS00061">
    <property type="entry name" value="ADH_SHORT"/>
    <property type="match status" value="1"/>
</dbReference>
<dbReference type="SUPFAM" id="SSF51735">
    <property type="entry name" value="NAD(P)-binding Rossmann-fold domains"/>
    <property type="match status" value="1"/>
</dbReference>
<dbReference type="PANTHER" id="PTHR43658:SF8">
    <property type="entry name" value="17-BETA-HYDROXYSTEROID DEHYDROGENASE 14-RELATED"/>
    <property type="match status" value="1"/>
</dbReference>
<dbReference type="InterPro" id="IPR036291">
    <property type="entry name" value="NAD(P)-bd_dom_sf"/>
</dbReference>
<accession>M5EXW0</accession>
<dbReference type="GO" id="GO:0047015">
    <property type="term" value="F:3-hydroxy-2-methylbutyryl-CoA dehydrogenase activity"/>
    <property type="evidence" value="ECO:0007669"/>
    <property type="project" value="UniProtKB-EC"/>
</dbReference>
<dbReference type="CDD" id="cd05371">
    <property type="entry name" value="HSD10-like_SDR_c"/>
    <property type="match status" value="1"/>
</dbReference>
<evidence type="ECO:0000256" key="2">
    <source>
        <dbReference type="ARBA" id="ARBA00023002"/>
    </source>
</evidence>
<dbReference type="eggNOG" id="COG1028">
    <property type="taxonomic scope" value="Bacteria"/>
</dbReference>
<gene>
    <name evidence="4" type="primary">Hsd17b</name>
    <name evidence="4" type="ORF">MESS2_810011</name>
</gene>
<evidence type="ECO:0000256" key="1">
    <source>
        <dbReference type="ARBA" id="ARBA00006484"/>
    </source>
</evidence>